<evidence type="ECO:0000256" key="4">
    <source>
        <dbReference type="ARBA" id="ARBA00023163"/>
    </source>
</evidence>
<dbReference type="Pfam" id="PF02909">
    <property type="entry name" value="TetR_C_1"/>
    <property type="match status" value="1"/>
</dbReference>
<keyword evidence="2" id="KW-0805">Transcription regulation</keyword>
<dbReference type="InterPro" id="IPR009057">
    <property type="entry name" value="Homeodomain-like_sf"/>
</dbReference>
<feature type="domain" description="HTH tetR-type" evidence="6">
    <location>
        <begin position="14"/>
        <end position="74"/>
    </location>
</feature>
<evidence type="ECO:0000256" key="3">
    <source>
        <dbReference type="ARBA" id="ARBA00023125"/>
    </source>
</evidence>
<dbReference type="Pfam" id="PF00440">
    <property type="entry name" value="TetR_N"/>
    <property type="match status" value="1"/>
</dbReference>
<proteinExistence type="predicted"/>
<reference evidence="7 8" key="1">
    <citation type="submission" date="2022-05" db="EMBL/GenBank/DDBJ databases">
        <authorList>
            <person name="Zhou X."/>
            <person name="Li K."/>
            <person name="Man Y."/>
        </authorList>
    </citation>
    <scope>NUCLEOTIDE SEQUENCE [LARGE SCALE GENOMIC DNA]</scope>
    <source>
        <strain evidence="7 8">MS405</strain>
    </source>
</reference>
<sequence length="231" mass="24878">MATRTRRPERREEPLSRERIVEAAIELLDTAGEGGLTFRALAERLATGPGAIYWHVTGKDELLNAATDAVVADTMSADTTATTPQEAIRTLALGVFDAIDVHPWIGSQISRTPSQSPMLRVFEHLGRQVQALGVPHTAQFTAASALLNYILGVGGQNAANARGVRPGTNRTEFLDAAATAWENLDPDEYAFTRDVADQLRDHDDRTEFLAGIDLVLTGITALHEPTGPAPS</sequence>
<keyword evidence="1" id="KW-0678">Repressor</keyword>
<dbReference type="PRINTS" id="PR00455">
    <property type="entry name" value="HTHTETR"/>
</dbReference>
<dbReference type="InterPro" id="IPR003012">
    <property type="entry name" value="Tet_transcr_reg_TetR"/>
</dbReference>
<dbReference type="SUPFAM" id="SSF46689">
    <property type="entry name" value="Homeodomain-like"/>
    <property type="match status" value="1"/>
</dbReference>
<organism evidence="7 8">
    <name type="scientific">Streptomyces durmitorensis</name>
    <dbReference type="NCBI Taxonomy" id="319947"/>
    <lineage>
        <taxon>Bacteria</taxon>
        <taxon>Bacillati</taxon>
        <taxon>Actinomycetota</taxon>
        <taxon>Actinomycetes</taxon>
        <taxon>Kitasatosporales</taxon>
        <taxon>Streptomycetaceae</taxon>
        <taxon>Streptomyces</taxon>
    </lineage>
</organism>
<evidence type="ECO:0000256" key="2">
    <source>
        <dbReference type="ARBA" id="ARBA00023015"/>
    </source>
</evidence>
<dbReference type="SUPFAM" id="SSF48498">
    <property type="entry name" value="Tetracyclin repressor-like, C-terminal domain"/>
    <property type="match status" value="1"/>
</dbReference>
<dbReference type="InterPro" id="IPR004111">
    <property type="entry name" value="Repressor_TetR_C"/>
</dbReference>
<protein>
    <submittedName>
        <fullName evidence="7">TetR/AcrR family transcriptional regulator</fullName>
    </submittedName>
</protein>
<dbReference type="PROSITE" id="PS50977">
    <property type="entry name" value="HTH_TETR_2"/>
    <property type="match status" value="1"/>
</dbReference>
<dbReference type="PANTHER" id="PTHR30055">
    <property type="entry name" value="HTH-TYPE TRANSCRIPTIONAL REGULATOR RUTR"/>
    <property type="match status" value="1"/>
</dbReference>
<dbReference type="PANTHER" id="PTHR30055:SF151">
    <property type="entry name" value="TRANSCRIPTIONAL REGULATORY PROTEIN"/>
    <property type="match status" value="1"/>
</dbReference>
<dbReference type="Proteomes" id="UP000829992">
    <property type="component" value="Chromosome"/>
</dbReference>
<feature type="DNA-binding region" description="H-T-H motif" evidence="5">
    <location>
        <begin position="37"/>
        <end position="56"/>
    </location>
</feature>
<keyword evidence="8" id="KW-1185">Reference proteome</keyword>
<dbReference type="EMBL" id="CP097289">
    <property type="protein sequence ID" value="UQT53887.1"/>
    <property type="molecule type" value="Genomic_DNA"/>
</dbReference>
<evidence type="ECO:0000259" key="6">
    <source>
        <dbReference type="PROSITE" id="PS50977"/>
    </source>
</evidence>
<evidence type="ECO:0000256" key="5">
    <source>
        <dbReference type="PROSITE-ProRule" id="PRU00335"/>
    </source>
</evidence>
<name>A0ABY4PKG2_9ACTN</name>
<evidence type="ECO:0000313" key="7">
    <source>
        <dbReference type="EMBL" id="UQT53887.1"/>
    </source>
</evidence>
<dbReference type="InterPro" id="IPR001647">
    <property type="entry name" value="HTH_TetR"/>
</dbReference>
<keyword evidence="3 5" id="KW-0238">DNA-binding</keyword>
<dbReference type="Gene3D" id="1.10.357.10">
    <property type="entry name" value="Tetracycline Repressor, domain 2"/>
    <property type="match status" value="1"/>
</dbReference>
<accession>A0ABY4PKG2</accession>
<dbReference type="InterPro" id="IPR036271">
    <property type="entry name" value="Tet_transcr_reg_TetR-rel_C_sf"/>
</dbReference>
<gene>
    <name evidence="7" type="ORF">M4V62_01670</name>
</gene>
<evidence type="ECO:0000256" key="1">
    <source>
        <dbReference type="ARBA" id="ARBA00022491"/>
    </source>
</evidence>
<keyword evidence="4" id="KW-0804">Transcription</keyword>
<dbReference type="Gene3D" id="1.10.10.60">
    <property type="entry name" value="Homeodomain-like"/>
    <property type="match status" value="1"/>
</dbReference>
<dbReference type="PRINTS" id="PR00400">
    <property type="entry name" value="TETREPRESSOR"/>
</dbReference>
<dbReference type="RefSeq" id="WP_249585385.1">
    <property type="nucleotide sequence ID" value="NZ_BAAAQL010000045.1"/>
</dbReference>
<dbReference type="InterPro" id="IPR050109">
    <property type="entry name" value="HTH-type_TetR-like_transc_reg"/>
</dbReference>
<evidence type="ECO:0000313" key="8">
    <source>
        <dbReference type="Proteomes" id="UP000829992"/>
    </source>
</evidence>